<dbReference type="Proteomes" id="UP000218238">
    <property type="component" value="Unassembled WGS sequence"/>
</dbReference>
<dbReference type="AlphaFoldDB" id="A0A2A2TGC0"/>
<protein>
    <submittedName>
        <fullName evidence="1">Uncharacterized protein</fullName>
    </submittedName>
</protein>
<proteinExistence type="predicted"/>
<gene>
    <name evidence="1" type="ORF">CK510_17835</name>
</gene>
<name>A0A2A2TGC0_9CYAN</name>
<evidence type="ECO:0000313" key="1">
    <source>
        <dbReference type="EMBL" id="PAX52716.1"/>
    </source>
</evidence>
<reference evidence="1 2" key="1">
    <citation type="submission" date="2017-08" db="EMBL/GenBank/DDBJ databases">
        <title>Draft genome sequence of filamentous cyanobacterium Calothrix elsteri CCALA 953.</title>
        <authorList>
            <person name="Gagunashvili A.N."/>
            <person name="Elster J."/>
            <person name="Andresson O.S."/>
        </authorList>
    </citation>
    <scope>NUCLEOTIDE SEQUENCE [LARGE SCALE GENOMIC DNA]</scope>
    <source>
        <strain evidence="1 2">CCALA 953</strain>
    </source>
</reference>
<evidence type="ECO:0000313" key="2">
    <source>
        <dbReference type="Proteomes" id="UP000218238"/>
    </source>
</evidence>
<organism evidence="1 2">
    <name type="scientific">Brunnivagina elsteri CCALA 953</name>
    <dbReference type="NCBI Taxonomy" id="987040"/>
    <lineage>
        <taxon>Bacteria</taxon>
        <taxon>Bacillati</taxon>
        <taxon>Cyanobacteriota</taxon>
        <taxon>Cyanophyceae</taxon>
        <taxon>Nostocales</taxon>
        <taxon>Calotrichaceae</taxon>
        <taxon>Brunnivagina</taxon>
    </lineage>
</organism>
<dbReference type="OrthoDB" id="510677at2"/>
<accession>A0A2A2TGC0</accession>
<comment type="caution">
    <text evidence="1">The sequence shown here is derived from an EMBL/GenBank/DDBJ whole genome shotgun (WGS) entry which is preliminary data.</text>
</comment>
<keyword evidence="2" id="KW-1185">Reference proteome</keyword>
<sequence length="159" mass="18825">MLWDKDSIEYEIFKKYEPALIAIGVNFANNHIQDALENCIFGLEDALRAAISYSLWLHEHKKEIVPNQILFRALIEQWKPREWDDNFLNIEGLKSQGQKWWDGAAKIWGNDVRNQLVADVFIDEGREYIKFTNGKEMLVETAWRWGWERVLEYASNYEG</sequence>
<dbReference type="EMBL" id="NTFS01000208">
    <property type="protein sequence ID" value="PAX52716.1"/>
    <property type="molecule type" value="Genomic_DNA"/>
</dbReference>
<dbReference type="RefSeq" id="WP_095722983.1">
    <property type="nucleotide sequence ID" value="NZ_NTFS01000208.1"/>
</dbReference>